<reference evidence="1 2" key="1">
    <citation type="submission" date="2018-03" db="EMBL/GenBank/DDBJ databases">
        <title>Genomic Encyclopedia of Type Strains, Phase III (KMG-III): the genomes of soil and plant-associated and newly described type strains.</title>
        <authorList>
            <person name="Whitman W."/>
        </authorList>
    </citation>
    <scope>NUCLEOTIDE SEQUENCE [LARGE SCALE GENOMIC DNA]</scope>
    <source>
        <strain evidence="1 2">CGMCC 1.12700</strain>
    </source>
</reference>
<evidence type="ECO:0000313" key="1">
    <source>
        <dbReference type="EMBL" id="PSK94533.1"/>
    </source>
</evidence>
<dbReference type="Proteomes" id="UP000240572">
    <property type="component" value="Unassembled WGS sequence"/>
</dbReference>
<accession>A0A2P8DBD0</accession>
<keyword evidence="2" id="KW-1185">Reference proteome</keyword>
<name>A0A2P8DBD0_9BACT</name>
<sequence>MLAHIQDYYAGPIIAGNYQLENAGVSILILYHFIQEQPSRNRRWLFLYMRRAGLLLNYFLYFNTCAICNPHKVNTIGQGGYIDFGL</sequence>
<comment type="caution">
    <text evidence="1">The sequence shown here is derived from an EMBL/GenBank/DDBJ whole genome shotgun (WGS) entry which is preliminary data.</text>
</comment>
<dbReference type="AlphaFoldDB" id="A0A2P8DBD0"/>
<evidence type="ECO:0000313" key="2">
    <source>
        <dbReference type="Proteomes" id="UP000240572"/>
    </source>
</evidence>
<proteinExistence type="predicted"/>
<organism evidence="1 2">
    <name type="scientific">Taibaiella chishuiensis</name>
    <dbReference type="NCBI Taxonomy" id="1434707"/>
    <lineage>
        <taxon>Bacteria</taxon>
        <taxon>Pseudomonadati</taxon>
        <taxon>Bacteroidota</taxon>
        <taxon>Chitinophagia</taxon>
        <taxon>Chitinophagales</taxon>
        <taxon>Chitinophagaceae</taxon>
        <taxon>Taibaiella</taxon>
    </lineage>
</organism>
<dbReference type="EMBL" id="PYGD01000001">
    <property type="protein sequence ID" value="PSK94533.1"/>
    <property type="molecule type" value="Genomic_DNA"/>
</dbReference>
<protein>
    <submittedName>
        <fullName evidence="1">Uncharacterized protein</fullName>
    </submittedName>
</protein>
<gene>
    <name evidence="1" type="ORF">B0I18_101689</name>
</gene>